<comment type="caution">
    <text evidence="1">The sequence shown here is derived from an EMBL/GenBank/DDBJ whole genome shotgun (WGS) entry which is preliminary data.</text>
</comment>
<sequence>MSEYPSHVCSTHRNPNYDPECPRCNPVLGRLKAKLAAAKKRIGELVTWKNVHLDDATDLAAAAAERDEALTDLEATRVARDKFVAHACGYRDERDRLREEARRYGRHTLMCLWDPDDETDCDCGWQEIEDKMKMERTK</sequence>
<dbReference type="EMBL" id="LAZR01002750">
    <property type="protein sequence ID" value="KKN26058.1"/>
    <property type="molecule type" value="Genomic_DNA"/>
</dbReference>
<protein>
    <submittedName>
        <fullName evidence="1">Uncharacterized protein</fullName>
    </submittedName>
</protein>
<gene>
    <name evidence="1" type="ORF">LCGC14_0878640</name>
</gene>
<name>A0A0F9S9L5_9ZZZZ</name>
<reference evidence="1" key="1">
    <citation type="journal article" date="2015" name="Nature">
        <title>Complex archaea that bridge the gap between prokaryotes and eukaryotes.</title>
        <authorList>
            <person name="Spang A."/>
            <person name="Saw J.H."/>
            <person name="Jorgensen S.L."/>
            <person name="Zaremba-Niedzwiedzka K."/>
            <person name="Martijn J."/>
            <person name="Lind A.E."/>
            <person name="van Eijk R."/>
            <person name="Schleper C."/>
            <person name="Guy L."/>
            <person name="Ettema T.J."/>
        </authorList>
    </citation>
    <scope>NUCLEOTIDE SEQUENCE</scope>
</reference>
<proteinExistence type="predicted"/>
<organism evidence="1">
    <name type="scientific">marine sediment metagenome</name>
    <dbReference type="NCBI Taxonomy" id="412755"/>
    <lineage>
        <taxon>unclassified sequences</taxon>
        <taxon>metagenomes</taxon>
        <taxon>ecological metagenomes</taxon>
    </lineage>
</organism>
<evidence type="ECO:0000313" key="1">
    <source>
        <dbReference type="EMBL" id="KKN26058.1"/>
    </source>
</evidence>
<dbReference type="AlphaFoldDB" id="A0A0F9S9L5"/>
<accession>A0A0F9S9L5</accession>